<dbReference type="Gene3D" id="3.40.630.30">
    <property type="match status" value="1"/>
</dbReference>
<evidence type="ECO:0000259" key="1">
    <source>
        <dbReference type="PROSITE" id="PS51186"/>
    </source>
</evidence>
<dbReference type="Proteomes" id="UP000520814">
    <property type="component" value="Unassembled WGS sequence"/>
</dbReference>
<dbReference type="InterPro" id="IPR016181">
    <property type="entry name" value="Acyl_CoA_acyltransferase"/>
</dbReference>
<organism evidence="2 3">
    <name type="scientific">Armatimonas rosea</name>
    <dbReference type="NCBI Taxonomy" id="685828"/>
    <lineage>
        <taxon>Bacteria</taxon>
        <taxon>Bacillati</taxon>
        <taxon>Armatimonadota</taxon>
        <taxon>Armatimonadia</taxon>
        <taxon>Armatimonadales</taxon>
        <taxon>Armatimonadaceae</taxon>
        <taxon>Armatimonas</taxon>
    </lineage>
</organism>
<dbReference type="CDD" id="cd04301">
    <property type="entry name" value="NAT_SF"/>
    <property type="match status" value="1"/>
</dbReference>
<dbReference type="AlphaFoldDB" id="A0A7W9SM59"/>
<dbReference type="Pfam" id="PF13673">
    <property type="entry name" value="Acetyltransf_10"/>
    <property type="match status" value="1"/>
</dbReference>
<sequence>MSLSCRLATTAQELALCRELRRVVFIEEQGVPEEIEQDRDDAMALHFLGLEGAQPVAVARVVDKGHGVAKIGRVAVLMARRGEGLGAALMAFVLTSLAERGFTEALLHAQEPVVGFYEKLEFATEGERFFEAEIPHFAMRKRLQSAG</sequence>
<dbReference type="SUPFAM" id="SSF55729">
    <property type="entry name" value="Acyl-CoA N-acyltransferases (Nat)"/>
    <property type="match status" value="1"/>
</dbReference>
<dbReference type="GO" id="GO:0004343">
    <property type="term" value="F:glucosamine 6-phosphate N-acetyltransferase activity"/>
    <property type="evidence" value="ECO:0007669"/>
    <property type="project" value="TreeGrafter"/>
</dbReference>
<keyword evidence="3" id="KW-1185">Reference proteome</keyword>
<proteinExistence type="predicted"/>
<accession>A0A7W9SM59</accession>
<dbReference type="InterPro" id="IPR000182">
    <property type="entry name" value="GNAT_dom"/>
</dbReference>
<keyword evidence="2" id="KW-0012">Acyltransferase</keyword>
<dbReference type="PROSITE" id="PS51186">
    <property type="entry name" value="GNAT"/>
    <property type="match status" value="1"/>
</dbReference>
<dbReference type="InterPro" id="IPR039143">
    <property type="entry name" value="GNPNAT1-like"/>
</dbReference>
<protein>
    <submittedName>
        <fullName evidence="2">Putative GNAT family N-acyltransferase</fullName>
    </submittedName>
</protein>
<gene>
    <name evidence="2" type="ORF">HNQ39_000937</name>
</gene>
<feature type="domain" description="N-acetyltransferase" evidence="1">
    <location>
        <begin position="3"/>
        <end position="144"/>
    </location>
</feature>
<dbReference type="RefSeq" id="WP_184192791.1">
    <property type="nucleotide sequence ID" value="NZ_JACHGW010000001.1"/>
</dbReference>
<comment type="caution">
    <text evidence="2">The sequence shown here is derived from an EMBL/GenBank/DDBJ whole genome shotgun (WGS) entry which is preliminary data.</text>
</comment>
<dbReference type="PANTHER" id="PTHR13355:SF11">
    <property type="entry name" value="GLUCOSAMINE 6-PHOSPHATE N-ACETYLTRANSFERASE"/>
    <property type="match status" value="1"/>
</dbReference>
<name>A0A7W9SM59_ARMRO</name>
<reference evidence="2 3" key="1">
    <citation type="submission" date="2020-08" db="EMBL/GenBank/DDBJ databases">
        <title>Genomic Encyclopedia of Type Strains, Phase IV (KMG-IV): sequencing the most valuable type-strain genomes for metagenomic binning, comparative biology and taxonomic classification.</title>
        <authorList>
            <person name="Goeker M."/>
        </authorList>
    </citation>
    <scope>NUCLEOTIDE SEQUENCE [LARGE SCALE GENOMIC DNA]</scope>
    <source>
        <strain evidence="2 3">DSM 23562</strain>
    </source>
</reference>
<dbReference type="EMBL" id="JACHGW010000001">
    <property type="protein sequence ID" value="MBB6049175.1"/>
    <property type="molecule type" value="Genomic_DNA"/>
</dbReference>
<evidence type="ECO:0000313" key="3">
    <source>
        <dbReference type="Proteomes" id="UP000520814"/>
    </source>
</evidence>
<dbReference type="PANTHER" id="PTHR13355">
    <property type="entry name" value="GLUCOSAMINE 6-PHOSPHATE N-ACETYLTRANSFERASE"/>
    <property type="match status" value="1"/>
</dbReference>
<evidence type="ECO:0000313" key="2">
    <source>
        <dbReference type="EMBL" id="MBB6049175.1"/>
    </source>
</evidence>
<keyword evidence="2" id="KW-0808">Transferase</keyword>